<organism evidence="1 2">
    <name type="scientific">Hymenobacter terrestris</name>
    <dbReference type="NCBI Taxonomy" id="2748310"/>
    <lineage>
        <taxon>Bacteria</taxon>
        <taxon>Pseudomonadati</taxon>
        <taxon>Bacteroidota</taxon>
        <taxon>Cytophagia</taxon>
        <taxon>Cytophagales</taxon>
        <taxon>Hymenobacteraceae</taxon>
        <taxon>Hymenobacter</taxon>
    </lineage>
</organism>
<gene>
    <name evidence="1" type="ORF">HW556_11660</name>
</gene>
<name>A0ABX2Q3J8_9BACT</name>
<proteinExistence type="predicted"/>
<reference evidence="1 2" key="1">
    <citation type="submission" date="2020-05" db="EMBL/GenBank/DDBJ databases">
        <title>Hymenobacter terrestris sp. nov. and Hymenobacter lapidiphilus sp. nov., isolated from regoliths in Antarctica.</title>
        <authorList>
            <person name="Sedlacek I."/>
            <person name="Pantucek R."/>
            <person name="Zeman M."/>
            <person name="Holochova P."/>
            <person name="Kralova S."/>
            <person name="Stankova E."/>
            <person name="Sedo O."/>
            <person name="Micenkova L."/>
            <person name="Svec P."/>
            <person name="Gupta V."/>
            <person name="Sood U."/>
            <person name="Korpole U.S."/>
            <person name="Lal R."/>
        </authorList>
    </citation>
    <scope>NUCLEOTIDE SEQUENCE [LARGE SCALE GENOMIC DNA]</scope>
    <source>
        <strain evidence="1 2">P5252</strain>
    </source>
</reference>
<dbReference type="EMBL" id="JABKAV010000032">
    <property type="protein sequence ID" value="NVO85536.1"/>
    <property type="molecule type" value="Genomic_DNA"/>
</dbReference>
<evidence type="ECO:0000313" key="2">
    <source>
        <dbReference type="Proteomes" id="UP000626554"/>
    </source>
</evidence>
<keyword evidence="2" id="KW-1185">Reference proteome</keyword>
<dbReference type="RefSeq" id="WP_176900219.1">
    <property type="nucleotide sequence ID" value="NZ_JABKAV010000032.1"/>
</dbReference>
<evidence type="ECO:0008006" key="3">
    <source>
        <dbReference type="Google" id="ProtNLM"/>
    </source>
</evidence>
<evidence type="ECO:0000313" key="1">
    <source>
        <dbReference type="EMBL" id="NVO85536.1"/>
    </source>
</evidence>
<accession>A0ABX2Q3J8</accession>
<sequence length="601" mass="62810">MLYLLPLLLAVLLTVLALRRADTRRRGLRVAAGLLAAAGLALTALPPTRARPAAAPGATTAVLLTPGYSSDTLASLLARLGPGTPLWRFAPTTTTAAPDTPTFHNASAIRAGLPGLRRLHVLGQGLPAADVAALAGTALEAHTDAPIVGFRQAAWEARPTLGEVWTVSGSFVAAEAGPVWLRLHAAGTVRDSVRLPRGRGEFRLRFTPRVAGRAVYALEARGNDQPVAREPVPVEVLAAEPLRVLLLAAAPSFELRFLKNYLAGRQYAVALRTGLSRGLTQTEFLNLPSPPALGNLTPALLGRFDVVLTDAATLASFGGGETAALRTAIDNGTAGLLLLADAPTLPRQLPAGAGFGLQARPAAAAAMAQGLRWPEAPAGATALVPATLRPTEGLRPLVSLGAGGQAVAAARRLGLGTVAVSTITETFPWQLGGQVAVYEAYWSRLLGAIRPPRPAALSIAPLSHWPRPNAPLELRTTGATTGPLTITEPTGTAVSATLRPDAQVPEWSTATYWPAAAGWHEARTGAARQWFYVYASGQWRGPEQPHWQLAAAQSAAAPTVAPATVESLGAGGMAGREAWPRWWGYVLVVMGAGMLWLEEKL</sequence>
<comment type="caution">
    <text evidence="1">The sequence shown here is derived from an EMBL/GenBank/DDBJ whole genome shotgun (WGS) entry which is preliminary data.</text>
</comment>
<protein>
    <recommendedName>
        <fullName evidence="3">DUF4350 domain-containing protein</fullName>
    </recommendedName>
</protein>
<dbReference type="Proteomes" id="UP000626554">
    <property type="component" value="Unassembled WGS sequence"/>
</dbReference>